<reference evidence="9 10" key="1">
    <citation type="submission" date="2020-08" db="EMBL/GenBank/DDBJ databases">
        <title>Genome sequence of Erysipelothrix inopinata DSM 15511T.</title>
        <authorList>
            <person name="Hyun D.-W."/>
            <person name="Bae J.-W."/>
        </authorList>
    </citation>
    <scope>NUCLEOTIDE SEQUENCE [LARGE SCALE GENOMIC DNA]</scope>
    <source>
        <strain evidence="9 10">DSM 15511</strain>
    </source>
</reference>
<sequence>MKVLMTCAGGMSSSFIAKAIEKEGKLRNPEFTIEAIGEPRIKEYIKKQSYDIIIIAPQIRFVYKNVLKLVEGTDIKVMVIEGKYYTPLRVAGLLDEMEKVVNSN</sequence>
<proteinExistence type="predicted"/>
<organism evidence="9 10">
    <name type="scientific">Erysipelothrix inopinata</name>
    <dbReference type="NCBI Taxonomy" id="225084"/>
    <lineage>
        <taxon>Bacteria</taxon>
        <taxon>Bacillati</taxon>
        <taxon>Bacillota</taxon>
        <taxon>Erysipelotrichia</taxon>
        <taxon>Erysipelotrichales</taxon>
        <taxon>Erysipelotrichaceae</taxon>
        <taxon>Erysipelothrix</taxon>
    </lineage>
</organism>
<keyword evidence="1" id="KW-0813">Transport</keyword>
<dbReference type="GO" id="GO:0008982">
    <property type="term" value="F:protein-N(PI)-phosphohistidine-sugar phosphotransferase activity"/>
    <property type="evidence" value="ECO:0007669"/>
    <property type="project" value="InterPro"/>
</dbReference>
<dbReference type="EMBL" id="CP060715">
    <property type="protein sequence ID" value="QNN60871.1"/>
    <property type="molecule type" value="Genomic_DNA"/>
</dbReference>
<evidence type="ECO:0000256" key="7">
    <source>
        <dbReference type="PROSITE-ProRule" id="PRU00423"/>
    </source>
</evidence>
<evidence type="ECO:0000313" key="10">
    <source>
        <dbReference type="Proteomes" id="UP000515928"/>
    </source>
</evidence>
<dbReference type="GO" id="GO:0009401">
    <property type="term" value="P:phosphoenolpyruvate-dependent sugar phosphotransferase system"/>
    <property type="evidence" value="ECO:0007669"/>
    <property type="project" value="UniProtKB-KW"/>
</dbReference>
<dbReference type="Gene3D" id="3.40.50.2300">
    <property type="match status" value="1"/>
</dbReference>
<evidence type="ECO:0000256" key="2">
    <source>
        <dbReference type="ARBA" id="ARBA00022553"/>
    </source>
</evidence>
<dbReference type="InterPro" id="IPR036095">
    <property type="entry name" value="PTS_EIIB-like_sf"/>
</dbReference>
<evidence type="ECO:0000256" key="4">
    <source>
        <dbReference type="ARBA" id="ARBA00022679"/>
    </source>
</evidence>
<gene>
    <name evidence="9" type="ORF">H9L01_00385</name>
</gene>
<protein>
    <recommendedName>
        <fullName evidence="8">PTS EIIB type-3 domain-containing protein</fullName>
    </recommendedName>
</protein>
<keyword evidence="5" id="KW-0598">Phosphotransferase system</keyword>
<feature type="modified residue" description="Phosphocysteine; by EIIA" evidence="7">
    <location>
        <position position="7"/>
    </location>
</feature>
<dbReference type="SUPFAM" id="SSF52794">
    <property type="entry name" value="PTS system IIB component-like"/>
    <property type="match status" value="1"/>
</dbReference>
<dbReference type="InterPro" id="IPR051819">
    <property type="entry name" value="PTS_sugar-specific_EIIB"/>
</dbReference>
<keyword evidence="3" id="KW-0762">Sugar transport</keyword>
<dbReference type="InterPro" id="IPR013012">
    <property type="entry name" value="PTS_EIIB_3"/>
</dbReference>
<dbReference type="RefSeq" id="WP_187533992.1">
    <property type="nucleotide sequence ID" value="NZ_CBCSHU010000025.1"/>
</dbReference>
<keyword evidence="2" id="KW-0597">Phosphoprotein</keyword>
<dbReference type="Proteomes" id="UP000515928">
    <property type="component" value="Chromosome"/>
</dbReference>
<evidence type="ECO:0000259" key="8">
    <source>
        <dbReference type="PROSITE" id="PS51100"/>
    </source>
</evidence>
<dbReference type="InterPro" id="IPR003501">
    <property type="entry name" value="PTS_EIIB_2/3"/>
</dbReference>
<dbReference type="KEGG" id="eio:H9L01_00385"/>
<evidence type="ECO:0000256" key="1">
    <source>
        <dbReference type="ARBA" id="ARBA00022448"/>
    </source>
</evidence>
<accession>A0A7G9RZ46</accession>
<evidence type="ECO:0000313" key="9">
    <source>
        <dbReference type="EMBL" id="QNN60871.1"/>
    </source>
</evidence>
<evidence type="ECO:0000256" key="5">
    <source>
        <dbReference type="ARBA" id="ARBA00022683"/>
    </source>
</evidence>
<dbReference type="PANTHER" id="PTHR34581:SF2">
    <property type="entry name" value="PTS SYSTEM N,N'-DIACETYLCHITOBIOSE-SPECIFIC EIIB COMPONENT"/>
    <property type="match status" value="1"/>
</dbReference>
<name>A0A7G9RZ46_9FIRM</name>
<dbReference type="PANTHER" id="PTHR34581">
    <property type="entry name" value="PTS SYSTEM N,N'-DIACETYLCHITOBIOSE-SPECIFIC EIIB COMPONENT"/>
    <property type="match status" value="1"/>
</dbReference>
<keyword evidence="6" id="KW-0418">Kinase</keyword>
<dbReference type="PROSITE" id="PS51100">
    <property type="entry name" value="PTS_EIIB_TYPE_3"/>
    <property type="match status" value="1"/>
</dbReference>
<keyword evidence="4" id="KW-0808">Transferase</keyword>
<dbReference type="AlphaFoldDB" id="A0A7G9RZ46"/>
<keyword evidence="10" id="KW-1185">Reference proteome</keyword>
<feature type="domain" description="PTS EIIB type-3" evidence="8">
    <location>
        <begin position="1"/>
        <end position="104"/>
    </location>
</feature>
<evidence type="ECO:0000256" key="3">
    <source>
        <dbReference type="ARBA" id="ARBA00022597"/>
    </source>
</evidence>
<dbReference type="GO" id="GO:0016301">
    <property type="term" value="F:kinase activity"/>
    <property type="evidence" value="ECO:0007669"/>
    <property type="project" value="UniProtKB-KW"/>
</dbReference>
<dbReference type="Pfam" id="PF02302">
    <property type="entry name" value="PTS_IIB"/>
    <property type="match status" value="1"/>
</dbReference>
<evidence type="ECO:0000256" key="6">
    <source>
        <dbReference type="ARBA" id="ARBA00022777"/>
    </source>
</evidence>